<dbReference type="GO" id="GO:0008270">
    <property type="term" value="F:zinc ion binding"/>
    <property type="evidence" value="ECO:0007669"/>
    <property type="project" value="UniProtKB-KW"/>
</dbReference>
<evidence type="ECO:0000313" key="5">
    <source>
        <dbReference type="Proteomes" id="UP000031523"/>
    </source>
</evidence>
<feature type="compositionally biased region" description="Basic and acidic residues" evidence="2">
    <location>
        <begin position="12"/>
        <end position="25"/>
    </location>
</feature>
<reference evidence="4 5" key="1">
    <citation type="submission" date="2015-01" db="EMBL/GenBank/DDBJ databases">
        <title>Enhanced salinomycin production by adjusting the supply of polyketide extender units in Streptomyce albus DSM 41398.</title>
        <authorList>
            <person name="Lu C."/>
        </authorList>
    </citation>
    <scope>NUCLEOTIDE SEQUENCE [LARGE SCALE GENOMIC DNA]</scope>
    <source>
        <strain evidence="5">ATCC 21838 / DSM 41398 / FERM P-419 / JCM 4703 / NBRC 107858</strain>
    </source>
</reference>
<dbReference type="InterPro" id="IPR007527">
    <property type="entry name" value="Znf_SWIM"/>
</dbReference>
<evidence type="ECO:0000259" key="3">
    <source>
        <dbReference type="PROSITE" id="PS50966"/>
    </source>
</evidence>
<feature type="region of interest" description="Disordered" evidence="2">
    <location>
        <begin position="1"/>
        <end position="93"/>
    </location>
</feature>
<feature type="compositionally biased region" description="Pro residues" evidence="2">
    <location>
        <begin position="57"/>
        <end position="67"/>
    </location>
</feature>
<organism evidence="4 5">
    <name type="scientific">Streptomyces albus (strain ATCC 21838 / DSM 41398 / FERM P-419 / JCM 4703 / NBRC 107858)</name>
    <dbReference type="NCBI Taxonomy" id="1081613"/>
    <lineage>
        <taxon>Bacteria</taxon>
        <taxon>Bacillati</taxon>
        <taxon>Actinomycetota</taxon>
        <taxon>Actinomycetes</taxon>
        <taxon>Kitasatosporales</taxon>
        <taxon>Streptomycetaceae</taxon>
        <taxon>Streptomyces</taxon>
    </lineage>
</organism>
<evidence type="ECO:0000313" key="4">
    <source>
        <dbReference type="EMBL" id="AJE80931.1"/>
    </source>
</evidence>
<keyword evidence="1" id="KW-0863">Zinc-finger</keyword>
<feature type="region of interest" description="Disordered" evidence="2">
    <location>
        <begin position="257"/>
        <end position="313"/>
    </location>
</feature>
<feature type="compositionally biased region" description="Low complexity" evidence="2">
    <location>
        <begin position="26"/>
        <end position="35"/>
    </location>
</feature>
<proteinExistence type="predicted"/>
<dbReference type="Proteomes" id="UP000031523">
    <property type="component" value="Chromosome"/>
</dbReference>
<name>A0A0B5EQ76_STRA4</name>
<gene>
    <name evidence="4" type="ORF">SLNWT_0555</name>
</gene>
<dbReference type="Pfam" id="PF04434">
    <property type="entry name" value="SWIM"/>
    <property type="match status" value="1"/>
</dbReference>
<dbReference type="PROSITE" id="PS50966">
    <property type="entry name" value="ZF_SWIM"/>
    <property type="match status" value="1"/>
</dbReference>
<dbReference type="AlphaFoldDB" id="A0A0B5EQ76"/>
<keyword evidence="5" id="KW-1185">Reference proteome</keyword>
<keyword evidence="1" id="KW-0862">Zinc</keyword>
<evidence type="ECO:0000256" key="2">
    <source>
        <dbReference type="SAM" id="MobiDB-lite"/>
    </source>
</evidence>
<accession>A0A0B5EQ76</accession>
<feature type="compositionally biased region" description="Pro residues" evidence="2">
    <location>
        <begin position="283"/>
        <end position="303"/>
    </location>
</feature>
<sequence>MSRAGGEPGAADEARRALRAARDRAAPASPAAPVRPARRRPVVPAAVPPELHRTFAPDPPAGSPPRALPRELRAAGRQSGAPGRPRRAADPAAPHSWWGRAWLTALEERALDPARLRRGKEYAAAGRVDTVSVAPGRLLAYVHGSRPRPYRALIRLRTLDTAEWDDFLDAAAAAPAHLAALLDGELPAALAQEGPLLPGPGELRAECNCPDDGLPCKHAAALCYRAAAILDADPFALLLLRGRGERDLLDELTRRGTALRTEQDPGEDAFPGVPAREVLSGPAPGPLPAPLPPPASPGHPPAYPAVEGGPDPFALDQLASEAAARAHAWLRTGEDPLAGLGLWQDAVRLAAARPGSGLTGAGRALYVSLAEAAGRTPGDLARAVAAWRQGGPGGLAVLEEEPWDPPAGRFDRARPVLRAAGHPVFRPWHNRLSHPSGTLQLRLGREGLWYAYESEAGEEDWWPRGTADADPVTALTAE</sequence>
<dbReference type="EMBL" id="CP010519">
    <property type="protein sequence ID" value="AJE80931.1"/>
    <property type="molecule type" value="Genomic_DNA"/>
</dbReference>
<keyword evidence="1" id="KW-0479">Metal-binding</keyword>
<dbReference type="PANTHER" id="PTHR38133:SF1">
    <property type="entry name" value="SLR1429 PROTEIN"/>
    <property type="match status" value="1"/>
</dbReference>
<feature type="domain" description="SWIM-type" evidence="3">
    <location>
        <begin position="192"/>
        <end position="227"/>
    </location>
</feature>
<dbReference type="PANTHER" id="PTHR38133">
    <property type="entry name" value="SLR1429 PROTEIN"/>
    <property type="match status" value="1"/>
</dbReference>
<protein>
    <recommendedName>
        <fullName evidence="3">SWIM-type domain-containing protein</fullName>
    </recommendedName>
</protein>
<dbReference type="KEGG" id="sals:SLNWT_0555"/>
<evidence type="ECO:0000256" key="1">
    <source>
        <dbReference type="PROSITE-ProRule" id="PRU00325"/>
    </source>
</evidence>